<dbReference type="SUPFAM" id="SSF56112">
    <property type="entry name" value="Protein kinase-like (PK-like)"/>
    <property type="match status" value="1"/>
</dbReference>
<feature type="compositionally biased region" description="Low complexity" evidence="5">
    <location>
        <begin position="399"/>
        <end position="415"/>
    </location>
</feature>
<keyword evidence="6" id="KW-0812">Transmembrane</keyword>
<evidence type="ECO:0000256" key="6">
    <source>
        <dbReference type="SAM" id="Phobius"/>
    </source>
</evidence>
<dbReference type="RefSeq" id="WP_081865413.1">
    <property type="nucleotide sequence ID" value="NZ_ASRX01000057.1"/>
</dbReference>
<name>A0A017T0W0_9BACT</name>
<feature type="region of interest" description="Disordered" evidence="5">
    <location>
        <begin position="399"/>
        <end position="428"/>
    </location>
</feature>
<keyword evidence="1" id="KW-0808">Transferase</keyword>
<dbReference type="GO" id="GO:0005524">
    <property type="term" value="F:ATP binding"/>
    <property type="evidence" value="ECO:0007669"/>
    <property type="project" value="UniProtKB-KW"/>
</dbReference>
<gene>
    <name evidence="8" type="ORF">CAP_6636</name>
</gene>
<keyword evidence="9" id="KW-1185">Reference proteome</keyword>
<sequence>MHLQRGVRVDRYTLVEPLGRGGQGSVWKVNDPLDGGVVRALKLIKLGGMDPAAVERARREARAVWGAAHPALVPCRGLFEELSGNLLGLVFDFVAGRSLLEAARDPRMTGRHREAALRQVADALGHVHGLGIVHRDLKPENVQVTEGFWEAPDEAGGVKLLDFGIAAPADNRKGLTAPGMVVGTRAYLAPELLAPGLWLPLVEGFTRDLFAFGVLGWELCCGGHPTGLEGQAPAEAYVDVYRAADAGQRAWPPVGLGGTLGAAVGACLQVDPRRRPPHGMALVAMLGGAAGSGAGVGESRAGVGESRAGVGESRAGEPGSAVRGAAVDVTAPTAVHAVVPEGALSGERAGGSMDPANAPTAVGSSVPTGFASAPTGFASAPTAVARSVPSELASAPTAVAPAAQPAGGTAQGALPAVPPAAPPPPLAQPTQSLARLAWMLALGGVLLAVTGAVLTVALLRGSPRGRQLARPIGSIHMPVLTAPPEPVATEPVATEPVPCCPKNGKCLLRGQACALAPCEDAPLPERDFWVQPLGVAMREGGQFEDGLMEKHPGAELCLRVGEQEASCAPVRRAVNGGVKVRVKTSDLVRGNVEIRVTERGKVIAADRNAPAPEGVLSSALCRGMYLHAGAKESAPVRVSVALQNAP</sequence>
<feature type="transmembrane region" description="Helical" evidence="6">
    <location>
        <begin position="436"/>
        <end position="459"/>
    </location>
</feature>
<proteinExistence type="predicted"/>
<keyword evidence="2" id="KW-0547">Nucleotide-binding</keyword>
<feature type="compositionally biased region" description="Low complexity" evidence="5">
    <location>
        <begin position="297"/>
        <end position="306"/>
    </location>
</feature>
<evidence type="ECO:0000313" key="8">
    <source>
        <dbReference type="EMBL" id="EYF02607.1"/>
    </source>
</evidence>
<dbReference type="EMBL" id="ASRX01000057">
    <property type="protein sequence ID" value="EYF02607.1"/>
    <property type="molecule type" value="Genomic_DNA"/>
</dbReference>
<dbReference type="OrthoDB" id="5491042at2"/>
<dbReference type="InterPro" id="IPR011009">
    <property type="entry name" value="Kinase-like_dom_sf"/>
</dbReference>
<feature type="region of interest" description="Disordered" evidence="5">
    <location>
        <begin position="295"/>
        <end position="321"/>
    </location>
</feature>
<dbReference type="GO" id="GO:0004674">
    <property type="term" value="F:protein serine/threonine kinase activity"/>
    <property type="evidence" value="ECO:0007669"/>
    <property type="project" value="TreeGrafter"/>
</dbReference>
<dbReference type="SMART" id="SM00220">
    <property type="entry name" value="S_TKc"/>
    <property type="match status" value="1"/>
</dbReference>
<dbReference type="Proteomes" id="UP000019678">
    <property type="component" value="Unassembled WGS sequence"/>
</dbReference>
<dbReference type="Gene3D" id="1.10.510.10">
    <property type="entry name" value="Transferase(Phosphotransferase) domain 1"/>
    <property type="match status" value="1"/>
</dbReference>
<dbReference type="PANTHER" id="PTHR43289">
    <property type="entry name" value="MITOGEN-ACTIVATED PROTEIN KINASE KINASE KINASE 20-RELATED"/>
    <property type="match status" value="1"/>
</dbReference>
<organism evidence="8 9">
    <name type="scientific">Chondromyces apiculatus DSM 436</name>
    <dbReference type="NCBI Taxonomy" id="1192034"/>
    <lineage>
        <taxon>Bacteria</taxon>
        <taxon>Pseudomonadati</taxon>
        <taxon>Myxococcota</taxon>
        <taxon>Polyangia</taxon>
        <taxon>Polyangiales</taxon>
        <taxon>Polyangiaceae</taxon>
        <taxon>Chondromyces</taxon>
    </lineage>
</organism>
<dbReference type="PROSITE" id="PS50011">
    <property type="entry name" value="PROTEIN_KINASE_DOM"/>
    <property type="match status" value="1"/>
</dbReference>
<dbReference type="STRING" id="1192034.CAP_6636"/>
<evidence type="ECO:0000256" key="2">
    <source>
        <dbReference type="ARBA" id="ARBA00022741"/>
    </source>
</evidence>
<keyword evidence="4" id="KW-0067">ATP-binding</keyword>
<dbReference type="CDD" id="cd14014">
    <property type="entry name" value="STKc_PknB_like"/>
    <property type="match status" value="1"/>
</dbReference>
<keyword evidence="6" id="KW-0472">Membrane</keyword>
<evidence type="ECO:0000256" key="3">
    <source>
        <dbReference type="ARBA" id="ARBA00022777"/>
    </source>
</evidence>
<evidence type="ECO:0000256" key="1">
    <source>
        <dbReference type="ARBA" id="ARBA00022679"/>
    </source>
</evidence>
<dbReference type="PANTHER" id="PTHR43289:SF6">
    <property type="entry name" value="SERINE_THREONINE-PROTEIN KINASE NEKL-3"/>
    <property type="match status" value="1"/>
</dbReference>
<evidence type="ECO:0000313" key="9">
    <source>
        <dbReference type="Proteomes" id="UP000019678"/>
    </source>
</evidence>
<accession>A0A017T0W0</accession>
<feature type="domain" description="Protein kinase" evidence="7">
    <location>
        <begin position="12"/>
        <end position="286"/>
    </location>
</feature>
<evidence type="ECO:0000256" key="5">
    <source>
        <dbReference type="SAM" id="MobiDB-lite"/>
    </source>
</evidence>
<evidence type="ECO:0000259" key="7">
    <source>
        <dbReference type="PROSITE" id="PS50011"/>
    </source>
</evidence>
<protein>
    <recommendedName>
        <fullName evidence="7">Protein kinase domain-containing protein</fullName>
    </recommendedName>
</protein>
<reference evidence="8 9" key="1">
    <citation type="submission" date="2013-05" db="EMBL/GenBank/DDBJ databases">
        <title>Genome assembly of Chondromyces apiculatus DSM 436.</title>
        <authorList>
            <person name="Sharma G."/>
            <person name="Khatri I."/>
            <person name="Kaur C."/>
            <person name="Mayilraj S."/>
            <person name="Subramanian S."/>
        </authorList>
    </citation>
    <scope>NUCLEOTIDE SEQUENCE [LARGE SCALE GENOMIC DNA]</scope>
    <source>
        <strain evidence="8 9">DSM 436</strain>
    </source>
</reference>
<evidence type="ECO:0000256" key="4">
    <source>
        <dbReference type="ARBA" id="ARBA00022840"/>
    </source>
</evidence>
<comment type="caution">
    <text evidence="8">The sequence shown here is derived from an EMBL/GenBank/DDBJ whole genome shotgun (WGS) entry which is preliminary data.</text>
</comment>
<dbReference type="eggNOG" id="COG0515">
    <property type="taxonomic scope" value="Bacteria"/>
</dbReference>
<dbReference type="Pfam" id="PF00069">
    <property type="entry name" value="Pkinase"/>
    <property type="match status" value="1"/>
</dbReference>
<dbReference type="InterPro" id="IPR000719">
    <property type="entry name" value="Prot_kinase_dom"/>
</dbReference>
<dbReference type="AlphaFoldDB" id="A0A017T0W0"/>
<keyword evidence="3" id="KW-0418">Kinase</keyword>
<keyword evidence="6" id="KW-1133">Transmembrane helix</keyword>
<feature type="compositionally biased region" description="Pro residues" evidence="5">
    <location>
        <begin position="416"/>
        <end position="427"/>
    </location>
</feature>